<keyword evidence="5" id="KW-1185">Reference proteome</keyword>
<dbReference type="PROSITE" id="PS51257">
    <property type="entry name" value="PROKAR_LIPOPROTEIN"/>
    <property type="match status" value="1"/>
</dbReference>
<dbReference type="PANTHER" id="PTHR23250">
    <property type="entry name" value="DYSFERLIN-RELATED"/>
    <property type="match status" value="1"/>
</dbReference>
<proteinExistence type="inferred from homology"/>
<evidence type="ECO:0000256" key="1">
    <source>
        <dbReference type="ARBA" id="ARBA00022734"/>
    </source>
</evidence>
<dbReference type="SMART" id="SM00706">
    <property type="entry name" value="TECPR"/>
    <property type="match status" value="6"/>
</dbReference>
<evidence type="ECO:0000313" key="4">
    <source>
        <dbReference type="EMBL" id="KAG5262895.1"/>
    </source>
</evidence>
<protein>
    <recommendedName>
        <fullName evidence="6">Fish-egg lectin-like</fullName>
    </recommendedName>
</protein>
<organism evidence="4 5">
    <name type="scientific">Alosa alosa</name>
    <name type="common">allis shad</name>
    <dbReference type="NCBI Taxonomy" id="278164"/>
    <lineage>
        <taxon>Eukaryota</taxon>
        <taxon>Metazoa</taxon>
        <taxon>Chordata</taxon>
        <taxon>Craniata</taxon>
        <taxon>Vertebrata</taxon>
        <taxon>Euteleostomi</taxon>
        <taxon>Actinopterygii</taxon>
        <taxon>Neopterygii</taxon>
        <taxon>Teleostei</taxon>
        <taxon>Clupei</taxon>
        <taxon>Clupeiformes</taxon>
        <taxon>Clupeoidei</taxon>
        <taxon>Clupeidae</taxon>
        <taxon>Alosa</taxon>
    </lineage>
</organism>
<comment type="similarity">
    <text evidence="2">Belongs to the tectonin family.</text>
</comment>
<comment type="caution">
    <text evidence="4">The sequence shown here is derived from an EMBL/GenBank/DDBJ whole genome shotgun (WGS) entry which is preliminary data.</text>
</comment>
<dbReference type="GO" id="GO:0030246">
    <property type="term" value="F:carbohydrate binding"/>
    <property type="evidence" value="ECO:0007669"/>
    <property type="project" value="UniProtKB-KW"/>
</dbReference>
<feature type="chain" id="PRO_5043563129" description="Fish-egg lectin-like" evidence="3">
    <location>
        <begin position="22"/>
        <end position="255"/>
    </location>
</feature>
<dbReference type="Proteomes" id="UP000823561">
    <property type="component" value="Chromosome 22"/>
</dbReference>
<keyword evidence="3" id="KW-0732">Signal</keyword>
<sequence>MSLRIATILFALHCLLTACNAYTCEVIPGSLVQIDVGNGQVVGVNKDDNIYTLYGSTWTQINGKLKHVTVGQAGTWGVNSADNIFKLAAGSWVQVPGLLKQIDAGGDQFVAGCNHDDVPFCLTVGYIGENNPVSWASLPGKLKYYSCGPYSCWGINSQDHIFMRKGVDSLHCQGVGDWQTIAGSLSMIEVGGDGSVYGVNSAGNVFRRDSTSPCKPEGDGWTQINIHYGQVKHVSYDMGHLWIILKDDTIYNCKV</sequence>
<dbReference type="InterPro" id="IPR006624">
    <property type="entry name" value="Beta-propeller_rpt_TECPR"/>
</dbReference>
<dbReference type="EMBL" id="JADWDJ010000022">
    <property type="protein sequence ID" value="KAG5262895.1"/>
    <property type="molecule type" value="Genomic_DNA"/>
</dbReference>
<dbReference type="InterPro" id="IPR051513">
    <property type="entry name" value="Tectonin_beta-prop"/>
</dbReference>
<accession>A0AAV6FP58</accession>
<dbReference type="Pfam" id="PF19193">
    <property type="entry name" value="Tectonin"/>
    <property type="match status" value="1"/>
</dbReference>
<evidence type="ECO:0000256" key="2">
    <source>
        <dbReference type="ARBA" id="ARBA00038331"/>
    </source>
</evidence>
<reference evidence="4" key="1">
    <citation type="submission" date="2020-10" db="EMBL/GenBank/DDBJ databases">
        <title>Chromosome-scale genome assembly of the Allis shad, Alosa alosa.</title>
        <authorList>
            <person name="Margot Z."/>
            <person name="Christophe K."/>
            <person name="Cabau C."/>
            <person name="Louis A."/>
            <person name="Berthelot C."/>
            <person name="Parey E."/>
            <person name="Roest Crollius H."/>
            <person name="Montfort J."/>
            <person name="Robinson-Rechavi M."/>
            <person name="Bucao C."/>
            <person name="Bouchez O."/>
            <person name="Gislard M."/>
            <person name="Lluch J."/>
            <person name="Milhes M."/>
            <person name="Lampietro C."/>
            <person name="Lopez Roques C."/>
            <person name="Donnadieu C."/>
            <person name="Braasch I."/>
            <person name="Desvignes T."/>
            <person name="Postlethwait J."/>
            <person name="Bobe J."/>
            <person name="Guiguen Y."/>
        </authorList>
    </citation>
    <scope>NUCLEOTIDE SEQUENCE</scope>
    <source>
        <strain evidence="4">M-15738</strain>
        <tissue evidence="4">Blood</tissue>
    </source>
</reference>
<dbReference type="PANTHER" id="PTHR23250:SF3">
    <property type="entry name" value="FISH-EGG LECTIN-LIKE ISOFORM X1-RELATED"/>
    <property type="match status" value="1"/>
</dbReference>
<name>A0AAV6FP58_9TELE</name>
<evidence type="ECO:0000313" key="5">
    <source>
        <dbReference type="Proteomes" id="UP000823561"/>
    </source>
</evidence>
<evidence type="ECO:0008006" key="6">
    <source>
        <dbReference type="Google" id="ProtNLM"/>
    </source>
</evidence>
<evidence type="ECO:0000256" key="3">
    <source>
        <dbReference type="SAM" id="SignalP"/>
    </source>
</evidence>
<gene>
    <name evidence="4" type="ORF">AALO_G00280200</name>
</gene>
<keyword evidence="1" id="KW-0430">Lectin</keyword>
<feature type="signal peptide" evidence="3">
    <location>
        <begin position="1"/>
        <end position="21"/>
    </location>
</feature>
<dbReference type="AlphaFoldDB" id="A0AAV6FP58"/>